<sequence>MLTLKYAFVIIHLTRYYQVVSIFTLQAANKQDKVVIFSKKKKTSDLLQELWIGKFQESIENYESIQLKDMLKCTPLYSSLSLRRCSSSRLIQVNTSTNQNSDDLKSSGSSSHLESLSENSRIDTEGQDCESTPVIATTKVHSPTSSSDIQTIRLDAEIV</sequence>
<protein>
    <submittedName>
        <fullName evidence="2 4">Uncharacterized protein</fullName>
    </submittedName>
</protein>
<gene>
    <name evidence="2" type="ORF">OFLC_LOCUS9804</name>
</gene>
<organism evidence="4">
    <name type="scientific">Onchocerca flexuosa</name>
    <dbReference type="NCBI Taxonomy" id="387005"/>
    <lineage>
        <taxon>Eukaryota</taxon>
        <taxon>Metazoa</taxon>
        <taxon>Ecdysozoa</taxon>
        <taxon>Nematoda</taxon>
        <taxon>Chromadorea</taxon>
        <taxon>Rhabditida</taxon>
        <taxon>Spirurina</taxon>
        <taxon>Spiruromorpha</taxon>
        <taxon>Filarioidea</taxon>
        <taxon>Onchocercidae</taxon>
        <taxon>Onchocerca</taxon>
    </lineage>
</organism>
<evidence type="ECO:0000256" key="1">
    <source>
        <dbReference type="SAM" id="MobiDB-lite"/>
    </source>
</evidence>
<dbReference type="WBParaSite" id="OFLC_0000980201-mRNA-1">
    <property type="protein sequence ID" value="OFLC_0000980201-mRNA-1"/>
    <property type="gene ID" value="OFLC_0000980201"/>
</dbReference>
<reference evidence="2 3" key="2">
    <citation type="submission" date="2018-11" db="EMBL/GenBank/DDBJ databases">
        <authorList>
            <consortium name="Pathogen Informatics"/>
        </authorList>
    </citation>
    <scope>NUCLEOTIDE SEQUENCE [LARGE SCALE GENOMIC DNA]</scope>
</reference>
<feature type="region of interest" description="Disordered" evidence="1">
    <location>
        <begin position="97"/>
        <end position="129"/>
    </location>
</feature>
<accession>A0A183HQP1</accession>
<keyword evidence="3" id="KW-1185">Reference proteome</keyword>
<evidence type="ECO:0000313" key="4">
    <source>
        <dbReference type="WBParaSite" id="OFLC_0000980201-mRNA-1"/>
    </source>
</evidence>
<reference evidence="4" key="1">
    <citation type="submission" date="2016-06" db="UniProtKB">
        <authorList>
            <consortium name="WormBaseParasite"/>
        </authorList>
    </citation>
    <scope>IDENTIFICATION</scope>
</reference>
<feature type="compositionally biased region" description="Low complexity" evidence="1">
    <location>
        <begin position="106"/>
        <end position="119"/>
    </location>
</feature>
<evidence type="ECO:0000313" key="3">
    <source>
        <dbReference type="Proteomes" id="UP000267606"/>
    </source>
</evidence>
<dbReference type="EMBL" id="UZAJ01012432">
    <property type="protein sequence ID" value="VDO63453.1"/>
    <property type="molecule type" value="Genomic_DNA"/>
</dbReference>
<evidence type="ECO:0000313" key="2">
    <source>
        <dbReference type="EMBL" id="VDO63453.1"/>
    </source>
</evidence>
<dbReference type="STRING" id="387005.A0A183HQP1"/>
<name>A0A183HQP1_9BILA</name>
<dbReference type="Proteomes" id="UP000267606">
    <property type="component" value="Unassembled WGS sequence"/>
</dbReference>
<dbReference type="AlphaFoldDB" id="A0A183HQP1"/>
<proteinExistence type="predicted"/>